<proteinExistence type="predicted"/>
<sequence length="129" mass="14306">MMPILKLRLIRRDEAEILARGDNHVSRESLESWLTGPQSIKNYNDLPNPYSAFRLNLSKANGHLGNAQATALSQANTEEPAGRTSNFTTRDASSAGHERMPVIKQSTHTKAFIVNCRYLSYVCSNGCVL</sequence>
<protein>
    <submittedName>
        <fullName evidence="2">Uncharacterized protein</fullName>
    </submittedName>
</protein>
<name>A0A3P7LLR9_DIBLA</name>
<feature type="compositionally biased region" description="Polar residues" evidence="1">
    <location>
        <begin position="73"/>
        <end position="92"/>
    </location>
</feature>
<gene>
    <name evidence="2" type="ORF">DILT_LOCUS7674</name>
</gene>
<accession>A0A3P7LLR9</accession>
<dbReference type="AlphaFoldDB" id="A0A3P7LLR9"/>
<reference evidence="2 3" key="1">
    <citation type="submission" date="2018-11" db="EMBL/GenBank/DDBJ databases">
        <authorList>
            <consortium name="Pathogen Informatics"/>
        </authorList>
    </citation>
    <scope>NUCLEOTIDE SEQUENCE [LARGE SCALE GENOMIC DNA]</scope>
</reference>
<evidence type="ECO:0000313" key="3">
    <source>
        <dbReference type="Proteomes" id="UP000281553"/>
    </source>
</evidence>
<evidence type="ECO:0000256" key="1">
    <source>
        <dbReference type="SAM" id="MobiDB-lite"/>
    </source>
</evidence>
<dbReference type="EMBL" id="UYRU01052399">
    <property type="protein sequence ID" value="VDN11843.1"/>
    <property type="molecule type" value="Genomic_DNA"/>
</dbReference>
<dbReference type="Proteomes" id="UP000281553">
    <property type="component" value="Unassembled WGS sequence"/>
</dbReference>
<keyword evidence="3" id="KW-1185">Reference proteome</keyword>
<evidence type="ECO:0000313" key="2">
    <source>
        <dbReference type="EMBL" id="VDN11843.1"/>
    </source>
</evidence>
<organism evidence="2 3">
    <name type="scientific">Dibothriocephalus latus</name>
    <name type="common">Fish tapeworm</name>
    <name type="synonym">Diphyllobothrium latum</name>
    <dbReference type="NCBI Taxonomy" id="60516"/>
    <lineage>
        <taxon>Eukaryota</taxon>
        <taxon>Metazoa</taxon>
        <taxon>Spiralia</taxon>
        <taxon>Lophotrochozoa</taxon>
        <taxon>Platyhelminthes</taxon>
        <taxon>Cestoda</taxon>
        <taxon>Eucestoda</taxon>
        <taxon>Diphyllobothriidea</taxon>
        <taxon>Diphyllobothriidae</taxon>
        <taxon>Dibothriocephalus</taxon>
    </lineage>
</organism>
<feature type="region of interest" description="Disordered" evidence="1">
    <location>
        <begin position="73"/>
        <end position="98"/>
    </location>
</feature>